<dbReference type="Pfam" id="PF03703">
    <property type="entry name" value="bPH_2"/>
    <property type="match status" value="1"/>
</dbReference>
<evidence type="ECO:0000259" key="3">
    <source>
        <dbReference type="Pfam" id="PF03703"/>
    </source>
</evidence>
<dbReference type="PANTHER" id="PTHR34473">
    <property type="entry name" value="UPF0699 TRANSMEMBRANE PROTEIN YDBS"/>
    <property type="match status" value="1"/>
</dbReference>
<evidence type="ECO:0000313" key="5">
    <source>
        <dbReference type="Proteomes" id="UP000467240"/>
    </source>
</evidence>
<protein>
    <submittedName>
        <fullName evidence="4">PH domain-containing protein</fullName>
    </submittedName>
</protein>
<comment type="caution">
    <text evidence="4">The sequence shown here is derived from an EMBL/GenBank/DDBJ whole genome shotgun (WGS) entry which is preliminary data.</text>
</comment>
<feature type="region of interest" description="Disordered" evidence="1">
    <location>
        <begin position="1"/>
        <end position="50"/>
    </location>
</feature>
<organism evidence="4 5">
    <name type="scientific">Pseudoclavibacter chungangensis</name>
    <dbReference type="NCBI Taxonomy" id="587635"/>
    <lineage>
        <taxon>Bacteria</taxon>
        <taxon>Bacillati</taxon>
        <taxon>Actinomycetota</taxon>
        <taxon>Actinomycetes</taxon>
        <taxon>Micrococcales</taxon>
        <taxon>Microbacteriaceae</taxon>
        <taxon>Pseudoclavibacter</taxon>
    </lineage>
</organism>
<dbReference type="InterPro" id="IPR005182">
    <property type="entry name" value="YdbS-like_PH"/>
</dbReference>
<dbReference type="OrthoDB" id="7364633at2"/>
<feature type="domain" description="YdbS-like PH" evidence="3">
    <location>
        <begin position="114"/>
        <end position="188"/>
    </location>
</feature>
<gene>
    <name evidence="4" type="ORF">F8O01_14995</name>
</gene>
<dbReference type="PANTHER" id="PTHR34473:SF3">
    <property type="entry name" value="TRANSMEMBRANE PROTEIN-RELATED"/>
    <property type="match status" value="1"/>
</dbReference>
<proteinExistence type="predicted"/>
<sequence>MSDGTGAGDATAPRRPDGGEPGFEVRAASRRGPDSRPGGGTAPSGGTFGDDGAWQRVSRKYVIVELVPALVLSAVLAAAVAFLIAIDVPWGAAIAGFALFWCLLGAVLAVPTARAIGYRLRDDDLVFRRGLVWRSEVAVPYGRMQLVDIRQGPLERVLGLASLRLVTAAPAGTVVVVGFTREQIESLRAGLVELAESRRAGL</sequence>
<evidence type="ECO:0000313" key="4">
    <source>
        <dbReference type="EMBL" id="KAB1653641.1"/>
    </source>
</evidence>
<accession>A0A7J5BQS7</accession>
<dbReference type="Proteomes" id="UP000467240">
    <property type="component" value="Unassembled WGS sequence"/>
</dbReference>
<evidence type="ECO:0000256" key="1">
    <source>
        <dbReference type="SAM" id="MobiDB-lite"/>
    </source>
</evidence>
<name>A0A7J5BQS7_9MICO</name>
<keyword evidence="5" id="KW-1185">Reference proteome</keyword>
<evidence type="ECO:0000256" key="2">
    <source>
        <dbReference type="SAM" id="Phobius"/>
    </source>
</evidence>
<reference evidence="4 5" key="1">
    <citation type="submission" date="2019-09" db="EMBL/GenBank/DDBJ databases">
        <title>Phylogeny of genus Pseudoclavibacter and closely related genus.</title>
        <authorList>
            <person name="Li Y."/>
        </authorList>
    </citation>
    <scope>NUCLEOTIDE SEQUENCE [LARGE SCALE GENOMIC DNA]</scope>
    <source>
        <strain evidence="4 5">DSM 23821</strain>
    </source>
</reference>
<keyword evidence="2" id="KW-1133">Transmembrane helix</keyword>
<feature type="compositionally biased region" description="Gly residues" evidence="1">
    <location>
        <begin position="37"/>
        <end position="49"/>
    </location>
</feature>
<keyword evidence="2" id="KW-0812">Transmembrane</keyword>
<dbReference type="EMBL" id="WBJZ01000022">
    <property type="protein sequence ID" value="KAB1653641.1"/>
    <property type="molecule type" value="Genomic_DNA"/>
</dbReference>
<feature type="transmembrane region" description="Helical" evidence="2">
    <location>
        <begin position="92"/>
        <end position="111"/>
    </location>
</feature>
<dbReference type="RefSeq" id="WP_158041757.1">
    <property type="nucleotide sequence ID" value="NZ_JACCFV010000001.1"/>
</dbReference>
<feature type="transmembrane region" description="Helical" evidence="2">
    <location>
        <begin position="62"/>
        <end position="86"/>
    </location>
</feature>
<keyword evidence="2" id="KW-0472">Membrane</keyword>
<dbReference type="AlphaFoldDB" id="A0A7J5BQS7"/>